<organism evidence="2 3">
    <name type="scientific">Malacoplasma iowae 695</name>
    <dbReference type="NCBI Taxonomy" id="1048830"/>
    <lineage>
        <taxon>Bacteria</taxon>
        <taxon>Bacillati</taxon>
        <taxon>Mycoplasmatota</taxon>
        <taxon>Mycoplasmoidales</taxon>
        <taxon>Mycoplasmoidaceae</taxon>
        <taxon>Malacoplasma</taxon>
    </lineage>
</organism>
<accession>A0A6P1LHJ2</accession>
<dbReference type="Pfam" id="PF08937">
    <property type="entry name" value="ThsB_TIR"/>
    <property type="match status" value="1"/>
</dbReference>
<protein>
    <submittedName>
        <fullName evidence="2">TIR domain-containing protein</fullName>
    </submittedName>
</protein>
<evidence type="ECO:0000313" key="2">
    <source>
        <dbReference type="EMBL" id="QHG89871.1"/>
    </source>
</evidence>
<dbReference type="Proteomes" id="UP000464283">
    <property type="component" value="Chromosome"/>
</dbReference>
<dbReference type="Gene3D" id="3.40.50.11200">
    <property type="match status" value="1"/>
</dbReference>
<reference evidence="3" key="1">
    <citation type="submission" date="2018-11" db="EMBL/GenBank/DDBJ databases">
        <title>The first complete genome sequence of Mycoplasma iowae strain 695.</title>
        <authorList>
            <person name="Ghanem M."/>
            <person name="El-Gazzar M."/>
        </authorList>
    </citation>
    <scope>NUCLEOTIDE SEQUENCE [LARGE SCALE GENOMIC DNA]</scope>
    <source>
        <strain evidence="3">695</strain>
    </source>
</reference>
<dbReference type="AlphaFoldDB" id="A0A6P1LHJ2"/>
<proteinExistence type="predicted"/>
<evidence type="ECO:0000313" key="3">
    <source>
        <dbReference type="Proteomes" id="UP000464283"/>
    </source>
</evidence>
<dbReference type="InterPro" id="IPR015032">
    <property type="entry name" value="ThsB__TIR-like_domain"/>
</dbReference>
<evidence type="ECO:0000259" key="1">
    <source>
        <dbReference type="Pfam" id="PF08937"/>
    </source>
</evidence>
<dbReference type="OrthoDB" id="9811746at2"/>
<gene>
    <name evidence="2" type="ORF">EER00_03170</name>
</gene>
<dbReference type="GeneID" id="96867180"/>
<name>A0A6P1LHJ2_MALIO</name>
<dbReference type="KEGG" id="miw:EER00_03170"/>
<feature type="domain" description="Thoeris protein ThsB TIR-like" evidence="1">
    <location>
        <begin position="5"/>
        <end position="106"/>
    </location>
</feature>
<dbReference type="EMBL" id="CP033512">
    <property type="protein sequence ID" value="QHG89871.1"/>
    <property type="molecule type" value="Genomic_DNA"/>
</dbReference>
<sequence>MKKVYISCYENNDRFYKNTIVNFNRNRNETLFKLIDSNESSFNEIQKGNPYFIELVKQLILKDSEVTIFLIGEETKKRKIVDWEARATMLQNGFLKKSGIIIIYLPDIVEKYGTKIPRSVLPTILQKNLQKPDVFAIETTWEKISKDFFNLEKLISVAYAYAKISEYELDDEYKKENSHNMNI</sequence>
<dbReference type="RefSeq" id="WP_004025360.1">
    <property type="nucleotide sequence ID" value="NZ_AGFP01000058.1"/>
</dbReference>